<organism evidence="2 3">
    <name type="scientific">Polyplax serrata</name>
    <name type="common">Common mouse louse</name>
    <dbReference type="NCBI Taxonomy" id="468196"/>
    <lineage>
        <taxon>Eukaryota</taxon>
        <taxon>Metazoa</taxon>
        <taxon>Ecdysozoa</taxon>
        <taxon>Arthropoda</taxon>
        <taxon>Hexapoda</taxon>
        <taxon>Insecta</taxon>
        <taxon>Pterygota</taxon>
        <taxon>Neoptera</taxon>
        <taxon>Paraneoptera</taxon>
        <taxon>Psocodea</taxon>
        <taxon>Troctomorpha</taxon>
        <taxon>Phthiraptera</taxon>
        <taxon>Anoplura</taxon>
        <taxon>Polyplacidae</taxon>
        <taxon>Polyplax</taxon>
    </lineage>
</organism>
<feature type="compositionally biased region" description="Low complexity" evidence="1">
    <location>
        <begin position="418"/>
        <end position="446"/>
    </location>
</feature>
<feature type="compositionally biased region" description="Basic and acidic residues" evidence="1">
    <location>
        <begin position="207"/>
        <end position="221"/>
    </location>
</feature>
<name>A0AAN8SBK5_POLSC</name>
<feature type="compositionally biased region" description="Low complexity" evidence="1">
    <location>
        <begin position="767"/>
        <end position="778"/>
    </location>
</feature>
<feature type="compositionally biased region" description="Low complexity" evidence="1">
    <location>
        <begin position="653"/>
        <end position="717"/>
    </location>
</feature>
<feature type="compositionally biased region" description="Polar residues" evidence="1">
    <location>
        <begin position="452"/>
        <end position="491"/>
    </location>
</feature>
<feature type="compositionally biased region" description="Pro residues" evidence="1">
    <location>
        <begin position="496"/>
        <end position="507"/>
    </location>
</feature>
<sequence>MSGVPLLTFHSKIHVESKRQSELSLSTAVLALAPPSTTKVSHTYKVVGSGNIKGDDLNAKLQKRSKSADLEKKTTGVPSYAVSMEPLVKYSQPDPLFNQEKLPNGKAKKSGLIRVKKENNDIGNVDYSQKLTPKTGYAYPYSGFDAGAEQPQSDYAGHGGYYDHYEEPEPIIEIIIKESNQSLPAPPPPPPPKKKKKEPVQVFYVKYKKEPSSHYGEEKVVYEPPVPAITPPTNNDNAEEEEVEDYHHHHHHEEPVTLPPRPSTTLKAIIRPDSETYHGTGIHITFGGPKDEETSHDDDHHSHGGYEDQSAPQPAVALPPTAKADTNVKLSTASQLKKRNPAPFHSQTPPPQQSFHNGPQFPGNGDFYRPTPGPVFQQSPRFSAQPNPFPPSLSPSPSPPAPQQNPPRQGSSLSYSTLPQLQSFPKPQSSFSFPQSRPQQPPQSLQHLAQHVSHTQQLFSINQPHLKSSFSINSRSTPQPYHTISNRVTQHNFQKPPQPVPVNPSVPPFQQSQKTFSQQGHTFSKPVHQFSQPSSFPRPTPSAFPQPTPNTFPQPTSNSFPQGSHSFQQPTFSHSQNSLRHEQRAQNSQPPLPQSVSSQNHIKYQQQQHHQQQPQQQHRFQQQFDQLNQQHQQNQLEQLHQQHRQQLEELQQHQRQQQLEQFNQQRHNFGQQLSQNQQQQHQQFGQHVNQQQQQQRQQFSQHVNQQRQQFSQQINQQRQQFSQQLGQQQQQYENLGQIQHNQQTEQFNHLQRQQQTEKFQRTQSELTQNFQKQTQQTTDPTYAPEIIKSISADFPLSGHRFDARTQLTSTSSPQYVQNVHTSSNPQYVQNVHTSSRQQFVQNVQPTNRPQFVQNVQATTRPQFVQNVQTTTRPQFIQNSQPTTRAQFVHGAQSNNQRYTPSKSVVSTTEAYKKFTETTQPPIEYITPDPKQAEEERKKKEERRKQNVAALPAEVPEDLRKQLLSSDILGNADIQILDYDKIGDIPIDKLPPEALANFQAVAGSAPVPSVVKPDSPPDDDAVAEGSEQQAVAVPPPGGVMEMKVVRYNPDSKEGSQVAHQYMKEGATQLEPVVLNDSRYNRYLPLKVAGAQFPVPDVPELRGKNVTSVVVLAPVDYEFLQRHEEEDGRSGRSSHPVLEVQGVHFVTGDILKTLVKRPTLENYRLWLEKEKNTAVDKQSVVLLVIDSKNNETSQPKEIYMYDISTRNVNKLSGELSAQFVEVAESNSENDDLDEISENRPGSFTVKDTAEVASSEVRKTPENAEKTGKPTAR</sequence>
<feature type="region of interest" description="Disordered" evidence="1">
    <location>
        <begin position="745"/>
        <end position="779"/>
    </location>
</feature>
<feature type="compositionally biased region" description="Basic and acidic residues" evidence="1">
    <location>
        <begin position="289"/>
        <end position="306"/>
    </location>
</feature>
<gene>
    <name evidence="2" type="ORF">RUM43_004401</name>
</gene>
<feature type="compositionally biased region" description="Pro residues" evidence="1">
    <location>
        <begin position="536"/>
        <end position="552"/>
    </location>
</feature>
<feature type="compositionally biased region" description="Polar residues" evidence="1">
    <location>
        <begin position="745"/>
        <end position="766"/>
    </location>
</feature>
<dbReference type="Proteomes" id="UP001372834">
    <property type="component" value="Unassembled WGS sequence"/>
</dbReference>
<accession>A0AAN8SBK5</accession>
<feature type="compositionally biased region" description="Low complexity" evidence="1">
    <location>
        <begin position="586"/>
        <end position="639"/>
    </location>
</feature>
<reference evidence="2 3" key="1">
    <citation type="submission" date="2023-10" db="EMBL/GenBank/DDBJ databases">
        <title>Genomes of two closely related lineages of the louse Polyplax serrata with different host specificities.</title>
        <authorList>
            <person name="Martinu J."/>
            <person name="Tarabai H."/>
            <person name="Stefka J."/>
            <person name="Hypsa V."/>
        </authorList>
    </citation>
    <scope>NUCLEOTIDE SEQUENCE [LARGE SCALE GENOMIC DNA]</scope>
    <source>
        <strain evidence="2">HR10_N</strain>
    </source>
</reference>
<feature type="compositionally biased region" description="Polar residues" evidence="1">
    <location>
        <begin position="560"/>
        <end position="578"/>
    </location>
</feature>
<proteinExistence type="predicted"/>
<feature type="region of interest" description="Disordered" evidence="1">
    <location>
        <begin position="177"/>
        <end position="717"/>
    </location>
</feature>
<feature type="region of interest" description="Disordered" evidence="1">
    <location>
        <begin position="1222"/>
        <end position="1270"/>
    </location>
</feature>
<dbReference type="EMBL" id="JAWJWE010000002">
    <property type="protein sequence ID" value="KAK6642899.1"/>
    <property type="molecule type" value="Genomic_DNA"/>
</dbReference>
<protein>
    <submittedName>
        <fullName evidence="2">Uncharacterized protein</fullName>
    </submittedName>
</protein>
<feature type="compositionally biased region" description="Pro residues" evidence="1">
    <location>
        <begin position="387"/>
        <end position="405"/>
    </location>
</feature>
<evidence type="ECO:0000313" key="2">
    <source>
        <dbReference type="EMBL" id="KAK6642899.1"/>
    </source>
</evidence>
<feature type="region of interest" description="Disordered" evidence="1">
    <location>
        <begin position="924"/>
        <end position="946"/>
    </location>
</feature>
<feature type="compositionally biased region" description="Basic and acidic residues" evidence="1">
    <location>
        <begin position="1253"/>
        <end position="1270"/>
    </location>
</feature>
<evidence type="ECO:0000313" key="3">
    <source>
        <dbReference type="Proteomes" id="UP001372834"/>
    </source>
</evidence>
<comment type="caution">
    <text evidence="2">The sequence shown here is derived from an EMBL/GenBank/DDBJ whole genome shotgun (WGS) entry which is preliminary data.</text>
</comment>
<dbReference type="AlphaFoldDB" id="A0AAN8SBK5"/>
<feature type="compositionally biased region" description="Basic and acidic residues" evidence="1">
    <location>
        <begin position="930"/>
        <end position="944"/>
    </location>
</feature>
<evidence type="ECO:0000256" key="1">
    <source>
        <dbReference type="SAM" id="MobiDB-lite"/>
    </source>
</evidence>